<dbReference type="EMBL" id="FOXR01000008">
    <property type="protein sequence ID" value="SFP97248.1"/>
    <property type="molecule type" value="Genomic_DNA"/>
</dbReference>
<keyword evidence="2" id="KW-1185">Reference proteome</keyword>
<protein>
    <submittedName>
        <fullName evidence="1">Coat F domain-containing protein</fullName>
    </submittedName>
</protein>
<dbReference type="OrthoDB" id="1683800at2"/>
<dbReference type="Gene3D" id="1.20.1260.10">
    <property type="match status" value="1"/>
</dbReference>
<dbReference type="InterPro" id="IPR012851">
    <property type="entry name" value="Spore_coat_CotF-like"/>
</dbReference>
<dbReference type="Pfam" id="PF07875">
    <property type="entry name" value="Coat_F"/>
    <property type="match status" value="1"/>
</dbReference>
<name>A0A1I5UPX2_9FIRM</name>
<accession>A0A1I5UPX2</accession>
<dbReference type="RefSeq" id="WP_092282173.1">
    <property type="nucleotide sequence ID" value="NZ_FOXR01000008.1"/>
</dbReference>
<proteinExistence type="predicted"/>
<sequence>MREKDMVNDVLSMLKSSITTYANIIAEAENPQFRQMVQQLRNNCETFQYDLFNVAKQKGYYQPAKQASPADIQEMRSQFMMS</sequence>
<gene>
    <name evidence="1" type="ORF">SAMN05444406_10813</name>
</gene>
<dbReference type="AlphaFoldDB" id="A0A1I5UPX2"/>
<evidence type="ECO:0000313" key="2">
    <source>
        <dbReference type="Proteomes" id="UP000198577"/>
    </source>
</evidence>
<dbReference type="Proteomes" id="UP000198577">
    <property type="component" value="Unassembled WGS sequence"/>
</dbReference>
<reference evidence="1 2" key="1">
    <citation type="submission" date="2016-10" db="EMBL/GenBank/DDBJ databases">
        <authorList>
            <person name="de Groot N.N."/>
        </authorList>
    </citation>
    <scope>NUCLEOTIDE SEQUENCE [LARGE SCALE GENOMIC DNA]</scope>
    <source>
        <strain evidence="1 2">DSM 20678</strain>
    </source>
</reference>
<dbReference type="InterPro" id="IPR012347">
    <property type="entry name" value="Ferritin-like"/>
</dbReference>
<evidence type="ECO:0000313" key="1">
    <source>
        <dbReference type="EMBL" id="SFP97248.1"/>
    </source>
</evidence>
<dbReference type="STRING" id="937334.SAMN05444406_10813"/>
<organism evidence="1 2">
    <name type="scientific">Caldicoprobacter faecalis</name>
    <dbReference type="NCBI Taxonomy" id="937334"/>
    <lineage>
        <taxon>Bacteria</taxon>
        <taxon>Bacillati</taxon>
        <taxon>Bacillota</taxon>
        <taxon>Clostridia</taxon>
        <taxon>Caldicoprobacterales</taxon>
        <taxon>Caldicoprobacteraceae</taxon>
        <taxon>Caldicoprobacter</taxon>
    </lineage>
</organism>